<comment type="similarity">
    <text evidence="5">Belongs to the CbiD family.</text>
</comment>
<evidence type="ECO:0000256" key="2">
    <source>
        <dbReference type="ARBA" id="ARBA00022603"/>
    </source>
</evidence>
<dbReference type="GO" id="GO:0032259">
    <property type="term" value="P:methylation"/>
    <property type="evidence" value="ECO:0007669"/>
    <property type="project" value="UniProtKB-KW"/>
</dbReference>
<dbReference type="GO" id="GO:0008168">
    <property type="term" value="F:methyltransferase activity"/>
    <property type="evidence" value="ECO:0007669"/>
    <property type="project" value="UniProtKB-KW"/>
</dbReference>
<name>A0ABW7C5X5_9CYAN</name>
<dbReference type="PIRSF" id="PIRSF026782">
    <property type="entry name" value="CbiD"/>
    <property type="match status" value="1"/>
</dbReference>
<sequence>MARSGYTLPVFAAAAARGALLRLQGDRQAVVTLDLLDGQTAEIALESIAPLDERTALAITRSDPGDNLDLTRNTPVWAWVQLIDRIDREDLPLRLEGGEGIGQTAEGPAIYRFARSLLEHNLLPLVPPDRVAVVRLILPEGRDLAKRTSNEAFGVLQGLSLLGTSGISQPHTATDQLDASRDRLAAVLAHDRHVIFCIGSNGQQVADRLGLPATALVPVGNWIGVMLVEAALRGAESVLLLGYHGKLLKLAGGIFNTSSHIADGKLEILAAAALRSGGDATLGRSILAKSTVAEAVQDLQRLGWSQRVLGQLAAAISERSAAYAQKYADRPLAVAVALFDRAGNILATGGPCDRWSIPTIPTTDELIN</sequence>
<proteinExistence type="inferred from homology"/>
<keyword evidence="1 5" id="KW-0169">Cobalamin biosynthesis</keyword>
<comment type="function">
    <text evidence="5">Catalyzes the methylation of C-1 in cobalt-precorrin-5B to form cobalt-precorrin-6A.</text>
</comment>
<accession>A0ABW7C5X5</accession>
<dbReference type="Proteomes" id="UP001604335">
    <property type="component" value="Unassembled WGS sequence"/>
</dbReference>
<keyword evidence="4 5" id="KW-0949">S-adenosyl-L-methionine</keyword>
<protein>
    <recommendedName>
        <fullName evidence="5">Cobalt-precorrin-5B C(1)-methyltransferase</fullName>
        <ecNumber evidence="5">2.1.1.195</ecNumber>
    </recommendedName>
    <alternativeName>
        <fullName evidence="5">Cobalt-precorrin-6A synthase</fullName>
    </alternativeName>
</protein>
<comment type="pathway">
    <text evidence="5">Cofactor biosynthesis; adenosylcobalamin biosynthesis; cob(II)yrinate a,c-diamide from sirohydrochlorin (anaerobic route): step 6/10.</text>
</comment>
<dbReference type="SUPFAM" id="SSF111342">
    <property type="entry name" value="CbiD-like"/>
    <property type="match status" value="1"/>
</dbReference>
<organism evidence="6 7">
    <name type="scientific">Limnothrix redekei LRLZ20PSL1</name>
    <dbReference type="NCBI Taxonomy" id="3112953"/>
    <lineage>
        <taxon>Bacteria</taxon>
        <taxon>Bacillati</taxon>
        <taxon>Cyanobacteriota</taxon>
        <taxon>Cyanophyceae</taxon>
        <taxon>Pseudanabaenales</taxon>
        <taxon>Pseudanabaenaceae</taxon>
        <taxon>Limnothrix</taxon>
    </lineage>
</organism>
<keyword evidence="3 5" id="KW-0808">Transferase</keyword>
<evidence type="ECO:0000256" key="1">
    <source>
        <dbReference type="ARBA" id="ARBA00022573"/>
    </source>
</evidence>
<reference evidence="7" key="1">
    <citation type="journal article" date="2024" name="Algal Res.">
        <title>Biochemical, toxicological and genomic investigation of a high-biomass producing Limnothrix strain isolated from Italian shallow drinking water reservoir.</title>
        <authorList>
            <person name="Simonazzi M."/>
            <person name="Shishido T.K."/>
            <person name="Delbaje E."/>
            <person name="Wahlsten M."/>
            <person name="Fewer D.P."/>
            <person name="Sivonen K."/>
            <person name="Pezzolesi L."/>
            <person name="Pistocchi R."/>
        </authorList>
    </citation>
    <scope>NUCLEOTIDE SEQUENCE [LARGE SCALE GENOMIC DNA]</scope>
    <source>
        <strain evidence="7">LRLZ20PSL1</strain>
    </source>
</reference>
<dbReference type="EMBL" id="JAZAQF010000016">
    <property type="protein sequence ID" value="MFG3816610.1"/>
    <property type="molecule type" value="Genomic_DNA"/>
</dbReference>
<dbReference type="RefSeq" id="WP_393010629.1">
    <property type="nucleotide sequence ID" value="NZ_JAZAQF010000016.1"/>
</dbReference>
<dbReference type="InterPro" id="IPR002748">
    <property type="entry name" value="CbiD"/>
</dbReference>
<comment type="caution">
    <text evidence="6">The sequence shown here is derived from an EMBL/GenBank/DDBJ whole genome shotgun (WGS) entry which is preliminary data.</text>
</comment>
<evidence type="ECO:0000256" key="5">
    <source>
        <dbReference type="HAMAP-Rule" id="MF_00787"/>
    </source>
</evidence>
<dbReference type="PANTHER" id="PTHR35863">
    <property type="entry name" value="COBALT-PRECORRIN-5B C(1)-METHYLTRANSFERASE"/>
    <property type="match status" value="1"/>
</dbReference>
<dbReference type="NCBIfam" id="TIGR00312">
    <property type="entry name" value="cbiD"/>
    <property type="match status" value="1"/>
</dbReference>
<evidence type="ECO:0000313" key="7">
    <source>
        <dbReference type="Proteomes" id="UP001604335"/>
    </source>
</evidence>
<evidence type="ECO:0000313" key="6">
    <source>
        <dbReference type="EMBL" id="MFG3816610.1"/>
    </source>
</evidence>
<comment type="catalytic activity">
    <reaction evidence="5">
        <text>Co-precorrin-5B + S-adenosyl-L-methionine = Co-precorrin-6A + S-adenosyl-L-homocysteine</text>
        <dbReference type="Rhea" id="RHEA:26285"/>
        <dbReference type="ChEBI" id="CHEBI:57856"/>
        <dbReference type="ChEBI" id="CHEBI:59789"/>
        <dbReference type="ChEBI" id="CHEBI:60063"/>
        <dbReference type="ChEBI" id="CHEBI:60064"/>
        <dbReference type="EC" id="2.1.1.195"/>
    </reaction>
</comment>
<dbReference type="EC" id="2.1.1.195" evidence="5"/>
<dbReference type="InterPro" id="IPR036074">
    <property type="entry name" value="CbiD_sf"/>
</dbReference>
<evidence type="ECO:0000256" key="3">
    <source>
        <dbReference type="ARBA" id="ARBA00022679"/>
    </source>
</evidence>
<dbReference type="Gene3D" id="3.30.2110.10">
    <property type="entry name" value="CbiD-like"/>
    <property type="match status" value="1"/>
</dbReference>
<dbReference type="Pfam" id="PF01888">
    <property type="entry name" value="CbiD"/>
    <property type="match status" value="1"/>
</dbReference>
<evidence type="ECO:0000256" key="4">
    <source>
        <dbReference type="ARBA" id="ARBA00022691"/>
    </source>
</evidence>
<gene>
    <name evidence="5 6" type="primary">cbiD</name>
    <name evidence="6" type="ORF">VPK24_03090</name>
</gene>
<keyword evidence="7" id="KW-1185">Reference proteome</keyword>
<dbReference type="PANTHER" id="PTHR35863:SF1">
    <property type="entry name" value="COBALT-PRECORRIN-5B C(1)-METHYLTRANSFERASE"/>
    <property type="match status" value="1"/>
</dbReference>
<dbReference type="HAMAP" id="MF_00787">
    <property type="entry name" value="CbiD"/>
    <property type="match status" value="1"/>
</dbReference>
<keyword evidence="2 5" id="KW-0489">Methyltransferase</keyword>